<dbReference type="CDD" id="cd12148">
    <property type="entry name" value="fungal_TF_MHR"/>
    <property type="match status" value="1"/>
</dbReference>
<dbReference type="AlphaFoldDB" id="A0A0F9ZHF3"/>
<proteinExistence type="predicted"/>
<dbReference type="PANTHER" id="PTHR31001:SF45">
    <property type="entry name" value="ZN(II)2CYS6 TRANSCRIPTION FACTOR (EUROFUNG)"/>
    <property type="match status" value="1"/>
</dbReference>
<comment type="subcellular location">
    <subcellularLocation>
        <location evidence="1">Nucleus</location>
    </subcellularLocation>
</comment>
<evidence type="ECO:0000313" key="4">
    <source>
        <dbReference type="EMBL" id="KKO99731.1"/>
    </source>
</evidence>
<comment type="caution">
    <text evidence="4">The sequence shown here is derived from an EMBL/GenBank/DDBJ whole genome shotgun (WGS) entry which is preliminary data.</text>
</comment>
<evidence type="ECO:0000259" key="3">
    <source>
        <dbReference type="SMART" id="SM00906"/>
    </source>
</evidence>
<gene>
    <name evidence="4" type="ORF">THAR02_08161</name>
</gene>
<accession>A0A0F9ZHF3</accession>
<dbReference type="Pfam" id="PF04082">
    <property type="entry name" value="Fungal_trans"/>
    <property type="match status" value="1"/>
</dbReference>
<name>A0A0F9ZHF3_TRIHA</name>
<dbReference type="OMA" id="WDCKLPL"/>
<dbReference type="GO" id="GO:0008270">
    <property type="term" value="F:zinc ion binding"/>
    <property type="evidence" value="ECO:0007669"/>
    <property type="project" value="InterPro"/>
</dbReference>
<dbReference type="PANTHER" id="PTHR31001">
    <property type="entry name" value="UNCHARACTERIZED TRANSCRIPTIONAL REGULATORY PROTEIN"/>
    <property type="match status" value="1"/>
</dbReference>
<dbReference type="InterPro" id="IPR050613">
    <property type="entry name" value="Sec_Metabolite_Reg"/>
</dbReference>
<evidence type="ECO:0000313" key="5">
    <source>
        <dbReference type="Proteomes" id="UP000034112"/>
    </source>
</evidence>
<sequence>MLAPRRRRRKIPPPELVDQLRVYESLLRANNIKFDHLRKYRTPGDDSPGVEDADYLYQENERLDNANPAARAHSEIVYEAKNYWHAVNRSYRDNDSDTSYDDVRDNPIKNTWHLIYHENDQLLFGARQAPADLSSLHPNAVQIFRLCHLFIENVNPLLQVVHAPSLQSRIIEAADNMPNIEPNFEALMFGIYSMAVLSIRRKMDPRSVSSMLGIALRTAQRLGLDNESDLAKCDIVEAEMRRRLWWALVLFDTRICELIDTKKTSLAPTWDCRIPLNVNDSELRTGLRDGPRTQTAISDSIFVVVRGVIADFIRHSSFYLNFTNPAMNAATKNPSTKSDVKGGEVDTLEKELENKYLQLCNPEIPLQFMTIWTARGYIARYRIIERLSTLDGPVGDTQRDALGLMAVNMIACDSTIMMSSIVKDFLWLIQMYHFPFTAYIQLLQDLKRRPTSSIAAQAWSKIDENFTTRLLFQENGKSPFYQMVSKMILQSWDARQVITNDQVELVTTPGIVSYLKNSTNIHQTENPKSLDNIPMSMADFTSFNTTADNLPLKMLEMGFDDIYTYAFMELDPNQIQWMRKDWD</sequence>
<protein>
    <recommendedName>
        <fullName evidence="3">Xylanolytic transcriptional activator regulatory domain-containing protein</fullName>
    </recommendedName>
</protein>
<dbReference type="GO" id="GO:0003677">
    <property type="term" value="F:DNA binding"/>
    <property type="evidence" value="ECO:0007669"/>
    <property type="project" value="InterPro"/>
</dbReference>
<dbReference type="EMBL" id="JOKZ01000303">
    <property type="protein sequence ID" value="KKO99731.1"/>
    <property type="molecule type" value="Genomic_DNA"/>
</dbReference>
<dbReference type="Proteomes" id="UP000034112">
    <property type="component" value="Unassembled WGS sequence"/>
</dbReference>
<evidence type="ECO:0000256" key="2">
    <source>
        <dbReference type="ARBA" id="ARBA00023242"/>
    </source>
</evidence>
<reference evidence="5" key="1">
    <citation type="journal article" date="2015" name="Genome Announc.">
        <title>Draft whole-genome sequence of the biocontrol agent Trichoderma harzianum T6776.</title>
        <authorList>
            <person name="Baroncelli R."/>
            <person name="Piaggeschi G."/>
            <person name="Fiorini L."/>
            <person name="Bertolini E."/>
            <person name="Zapparata A."/>
            <person name="Pe M.E."/>
            <person name="Sarrocco S."/>
            <person name="Vannacci G."/>
        </authorList>
    </citation>
    <scope>NUCLEOTIDE SEQUENCE [LARGE SCALE GENOMIC DNA]</scope>
    <source>
        <strain evidence="5">T6776</strain>
    </source>
</reference>
<dbReference type="InterPro" id="IPR007219">
    <property type="entry name" value="XnlR_reg_dom"/>
</dbReference>
<dbReference type="GO" id="GO:0005634">
    <property type="term" value="C:nucleus"/>
    <property type="evidence" value="ECO:0007669"/>
    <property type="project" value="UniProtKB-SubCell"/>
</dbReference>
<keyword evidence="2" id="KW-0539">Nucleus</keyword>
<dbReference type="GO" id="GO:0006351">
    <property type="term" value="P:DNA-templated transcription"/>
    <property type="evidence" value="ECO:0007669"/>
    <property type="project" value="InterPro"/>
</dbReference>
<feature type="domain" description="Xylanolytic transcriptional activator regulatory" evidence="3">
    <location>
        <begin position="208"/>
        <end position="281"/>
    </location>
</feature>
<evidence type="ECO:0000256" key="1">
    <source>
        <dbReference type="ARBA" id="ARBA00004123"/>
    </source>
</evidence>
<dbReference type="OrthoDB" id="2269373at2759"/>
<dbReference type="SMART" id="SM00906">
    <property type="entry name" value="Fungal_trans"/>
    <property type="match status" value="1"/>
</dbReference>
<organism evidence="4 5">
    <name type="scientific">Trichoderma harzianum</name>
    <name type="common">Hypocrea lixii</name>
    <dbReference type="NCBI Taxonomy" id="5544"/>
    <lineage>
        <taxon>Eukaryota</taxon>
        <taxon>Fungi</taxon>
        <taxon>Dikarya</taxon>
        <taxon>Ascomycota</taxon>
        <taxon>Pezizomycotina</taxon>
        <taxon>Sordariomycetes</taxon>
        <taxon>Hypocreomycetidae</taxon>
        <taxon>Hypocreales</taxon>
        <taxon>Hypocreaceae</taxon>
        <taxon>Trichoderma</taxon>
    </lineage>
</organism>